<feature type="region of interest" description="Disordered" evidence="4">
    <location>
        <begin position="1125"/>
        <end position="1167"/>
    </location>
</feature>
<dbReference type="PANTHER" id="PTHR46360">
    <property type="entry name" value="DISKS LARGE HOMOLOG 5"/>
    <property type="match status" value="1"/>
</dbReference>
<gene>
    <name evidence="9" type="ORF">GE061_013964</name>
</gene>
<feature type="compositionally biased region" description="Low complexity" evidence="4">
    <location>
        <begin position="1966"/>
        <end position="1981"/>
    </location>
</feature>
<evidence type="ECO:0000256" key="2">
    <source>
        <dbReference type="PROSITE-ProRule" id="PRU00192"/>
    </source>
</evidence>
<dbReference type="InterPro" id="IPR036028">
    <property type="entry name" value="SH3-like_dom_sf"/>
</dbReference>
<dbReference type="Gene3D" id="3.40.50.300">
    <property type="entry name" value="P-loop containing nucleotide triphosphate hydrolases"/>
    <property type="match status" value="1"/>
</dbReference>
<feature type="domain" description="PDZ" evidence="7">
    <location>
        <begin position="1879"/>
        <end position="1958"/>
    </location>
</feature>
<dbReference type="SUPFAM" id="SSF140741">
    <property type="entry name" value="RUN domain-like"/>
    <property type="match status" value="1"/>
</dbReference>
<feature type="coiled-coil region" evidence="3">
    <location>
        <begin position="1172"/>
        <end position="1290"/>
    </location>
</feature>
<dbReference type="PROSITE" id="PS50106">
    <property type="entry name" value="PDZ"/>
    <property type="match status" value="4"/>
</dbReference>
<dbReference type="SMART" id="SM00799">
    <property type="entry name" value="DENN"/>
    <property type="match status" value="1"/>
</dbReference>
<dbReference type="InterPro" id="IPR005113">
    <property type="entry name" value="uDENN_dom"/>
</dbReference>
<dbReference type="Pfam" id="PF02141">
    <property type="entry name" value="DENN"/>
    <property type="match status" value="1"/>
</dbReference>
<evidence type="ECO:0000259" key="7">
    <source>
        <dbReference type="PROSITE" id="PS50106"/>
    </source>
</evidence>
<dbReference type="InterPro" id="IPR037516">
    <property type="entry name" value="Tripartite_DENN"/>
</dbReference>
<feature type="compositionally biased region" description="Basic and acidic residues" evidence="4">
    <location>
        <begin position="822"/>
        <end position="835"/>
    </location>
</feature>
<dbReference type="SMART" id="SM00800">
    <property type="entry name" value="uDENN"/>
    <property type="match status" value="1"/>
</dbReference>
<feature type="compositionally biased region" description="Basic and acidic residues" evidence="4">
    <location>
        <begin position="1125"/>
        <end position="1162"/>
    </location>
</feature>
<dbReference type="Gene3D" id="3.30.450.200">
    <property type="match status" value="1"/>
</dbReference>
<feature type="compositionally biased region" description="Low complexity" evidence="4">
    <location>
        <begin position="1820"/>
        <end position="1833"/>
    </location>
</feature>
<dbReference type="Pfam" id="PF00625">
    <property type="entry name" value="Guanylate_kin"/>
    <property type="match status" value="1"/>
</dbReference>
<dbReference type="InterPro" id="IPR001452">
    <property type="entry name" value="SH3_domain"/>
</dbReference>
<dbReference type="OrthoDB" id="10067129at2759"/>
<dbReference type="InterPro" id="IPR008144">
    <property type="entry name" value="Guanylate_kin-like_dom"/>
</dbReference>
<sequence length="2429" mass="273881">MDLDSGKSRFADYFVICGLDLTSGLEPDLFAGDNLQSTPLERPYKSKVLGHYPENVTWNPFDKDAVCMLCLPNGLQFRTQKNCLEPKFHSFVITKEDGKRTYGASYIFYEETKNRKICSAMQTLQAMHLAELSSGRCKRTVEHNTRSLPRHFKLAAHTRAAQHYYDHTKDTLFVSKSIALISQHPYVHASHTFLAGLHRCWRDETSPSLEAWVYSLLYEVVLPPPGRSIAFTCYPEERVIIQSPTLLEELPLFDFPLKELFTLLGVDCVVSLFTCLLLENQILLCSGEYQRLMLVAESLTALLLPFAWPHVYVPILPASCHHFLDAPVPFVMGLHTKESRVNIPSEANLCYMDLDTRLLQTPEELPTFPHKTEFIGEICDVLRRFKVTGENIDSNYNMNNDVMSSSCIGSVTRTRKHSWADDLEDEPSLTQGSHTLQKIVTLARRTGVSLDGLDDPDAEWDSLVDDGFSEESEVTTAAQYTKDLRINNAIREIFLNRFVHIFASYEHFIIQPNQDKDEWLSNRESMQNFDKATFLSDQPQHHLPFLSRFIETQMFATLIDNKILSNWGKMETNLRVFERRIKFLKKRHGETIVRMPEVDSELPAPRELSGNYVRRTTSAFFPPLDPLVLNQEPRTKKWTGNRMKTSPSLSSGFEDAEIVASALRRTEARPMGDKLATLPPSKSEPSPALIAQTNWNFVEKLLKDCKQKTKRMLVEKLGSEAVEMGHCAQTSLVEENTLIASLCDLLERVWSHGLQKKQVRNSKVVCNNFNPNCMVMSNTLPSAYLDVHHGKIDRRSMSSGNSSLDGAPGETLSRSYSVSTADRVREPPSRDYDGLKSQCEKAQHELQVLRRQHSETVRRCDHTMKELEYYRGQHHAAMAQLESAAQESSSLRTKYGELVSDLRSSQEGENGNGDPLNQLYMTTLTKYETIKEEYESLRKRYDDLIASHSSAVDKLELAQEEVGRIKKQCEEMVSERNVAVRERNGLKQQCTAAIRQWDIALRERNEYQEALVKVQQQHEEAVKEINQAMAVKMKASKDLKRLTDERNAAMQEYSLIMSERDTVHKEMEKLTEDLAQAKKKNKAIEAEAKQMAEEKKALTYQVETLKREIASALHDRDKALKEMNDLRQRGGEFKDRNQFEGAKTRYDSSYRERDPGRKDMRESQSSSMDLFSKCQKERMDNLDQANQEIEKLNKQVDKLQSELQETLQEAEVSKRRRDWAFSERDKIVMERESIRTLCDRLRKERDRAVSDLAEALRDSDDINKQRAETNKQLKVLKEKMELQLEKENRMVQLHSSVGHNYSHDSAIDTDMQEYDSEILSIDINGLSSTEDLGVELAGGRDDPHYPNDTGIYVTSIMKGSVADGKLRPNDCIVRVNNVDCTNASKRFVLETMKSSGNTAVMVVRRRRLYSTQLQLNKYEHGLILEAGIYISKIVQGSRAAKDGNLAVGDRVVSINNKTVEGVMSAREAMALLNEAADVLHIITLKSFASPVIISRQSAATQTLFPIPPPREILSSSEDNEPELPPPPPKSRNKWRDSSEEKKRNRNSSPLTFEQETDDALAELDSVIDTYHAKGTVRRRPKHSDRNGGTWPKARVGPLIEPGTGTIVHPKKNKERLPLSVIMNNSPHSPRSPGYTSLHPFYEAGAPSPRSPAMLDFSVKSGNVGKDVLEYYVKMKGGGGAMGGGPSPVNAGPPPDVHSRIHSQLYPTPSPHIPPHHSYVHPHSHSHPTPPPPSYQHLPDVSPVRSSCVYRQYHHNHSPSVDSPHFHKSRTLNSASHHGGGHTSDDGGDPTPSYHHPHYDVAATLPRKKENPRFRIPSNPSVGSGSKVSTSSIEKSSERGSPMPFHVEILSPGIGQSQSKTTSLPEYYWAHKPSPGELRLVHIDKSAEPLGIQISCLDSGGVFVSTVSENSLACQVGLRVGDQLLEVCGINMRSATYELAANVLRQCGNSISMLVQYSPDKYHELEGTGSSSSGDSKTRSGSPTPCNSPGLLRKSPLGRNLSPLSISQSNSLPSDDPRYLLIETQKSSNLGISLVGGNAVGIFVHSVQNGSLAYKSGLRTGDRILEYNGSDLTSATAEEAAYELAKPADKVRVLAQYAIDRYNEIKDKAGDSFYIRALFDRLGDMSDDLQLRFRKDDILYVDNTMFNGVPGSWRAYLVDEHGNHQQCGIIPSKYKVEEEVVRRSLGDLDGEARRATRRSFFRRKKHQRSDSKELASFMNTSIGWYSDSGTLNEEPSLASYQRVAMLDYPALRPVVVVGPLSECVTDKLLLDFPDKFSRLNPEMMQCSQSAMEKGLADAIFVDYRKKGNFFECVSVSSIKDMYDKNVHCILEVSLASIERLHRLQIYPIVLLIKFKSTKQIKEVKDTRYPQDKVSAKAAKEMYEHALKLEQEYKNYISAVIPATGNIAYMCTQIKRTVVEEQTKMLWVPSN</sequence>
<feature type="domain" description="PDZ" evidence="7">
    <location>
        <begin position="1320"/>
        <end position="1407"/>
    </location>
</feature>
<feature type="compositionally biased region" description="Polar residues" evidence="4">
    <location>
        <begin position="2001"/>
        <end position="2010"/>
    </location>
</feature>
<evidence type="ECO:0000313" key="9">
    <source>
        <dbReference type="EMBL" id="KAF6210853.1"/>
    </source>
</evidence>
<dbReference type="Pfam" id="PF03456">
    <property type="entry name" value="uDENN"/>
    <property type="match status" value="1"/>
</dbReference>
<feature type="domain" description="PDZ" evidence="7">
    <location>
        <begin position="1421"/>
        <end position="1487"/>
    </location>
</feature>
<reference evidence="9" key="1">
    <citation type="journal article" date="2021" name="Mol. Ecol. Resour.">
        <title>Apolygus lucorum genome provides insights into omnivorousness and mesophyll feeding.</title>
        <authorList>
            <person name="Liu Y."/>
            <person name="Liu H."/>
            <person name="Wang H."/>
            <person name="Huang T."/>
            <person name="Liu B."/>
            <person name="Yang B."/>
            <person name="Yin L."/>
            <person name="Li B."/>
            <person name="Zhang Y."/>
            <person name="Zhang S."/>
            <person name="Jiang F."/>
            <person name="Zhang X."/>
            <person name="Ren Y."/>
            <person name="Wang B."/>
            <person name="Wang S."/>
            <person name="Lu Y."/>
            <person name="Wu K."/>
            <person name="Fan W."/>
            <person name="Wang G."/>
        </authorList>
    </citation>
    <scope>NUCLEOTIDE SEQUENCE</scope>
    <source>
        <strain evidence="9">12Hb</strain>
    </source>
</reference>
<dbReference type="PANTHER" id="PTHR46360:SF1">
    <property type="entry name" value="DISKS LARGE HOMOLOG 5"/>
    <property type="match status" value="1"/>
</dbReference>
<dbReference type="PROSITE" id="PS50002">
    <property type="entry name" value="SH3"/>
    <property type="match status" value="1"/>
</dbReference>
<dbReference type="InterPro" id="IPR037213">
    <property type="entry name" value="Run_dom_sf"/>
</dbReference>
<dbReference type="InterPro" id="IPR053004">
    <property type="entry name" value="MAGUK_Signaling_Regulators"/>
</dbReference>
<proteinExistence type="predicted"/>
<dbReference type="Gene3D" id="2.30.30.40">
    <property type="entry name" value="SH3 Domains"/>
    <property type="match status" value="1"/>
</dbReference>
<name>A0A8S9XPI1_APOLU</name>
<keyword evidence="1 2" id="KW-0728">SH3 domain</keyword>
<protein>
    <submittedName>
        <fullName evidence="9">Uncharacterized protein</fullName>
    </submittedName>
</protein>
<evidence type="ECO:0000259" key="5">
    <source>
        <dbReference type="PROSITE" id="PS50002"/>
    </source>
</evidence>
<keyword evidence="3" id="KW-0175">Coiled coil</keyword>
<dbReference type="Gene3D" id="2.30.42.10">
    <property type="match status" value="4"/>
</dbReference>
<feature type="region of interest" description="Disordered" evidence="4">
    <location>
        <begin position="1682"/>
        <end position="1740"/>
    </location>
</feature>
<dbReference type="SUPFAM" id="SSF50156">
    <property type="entry name" value="PDZ domain-like"/>
    <property type="match status" value="4"/>
</dbReference>
<dbReference type="Gene3D" id="1.20.58.900">
    <property type="match status" value="1"/>
</dbReference>
<keyword evidence="10" id="KW-1185">Reference proteome</keyword>
<feature type="region of interest" description="Disordered" evidence="4">
    <location>
        <begin position="1963"/>
        <end position="2010"/>
    </location>
</feature>
<feature type="region of interest" description="Disordered" evidence="4">
    <location>
        <begin position="1574"/>
        <end position="1609"/>
    </location>
</feature>
<feature type="region of interest" description="Disordered" evidence="4">
    <location>
        <begin position="1504"/>
        <end position="1555"/>
    </location>
</feature>
<dbReference type="Pfam" id="PF00595">
    <property type="entry name" value="PDZ"/>
    <property type="match status" value="4"/>
</dbReference>
<dbReference type="InterPro" id="IPR036034">
    <property type="entry name" value="PDZ_sf"/>
</dbReference>
<dbReference type="PROSITE" id="PS50052">
    <property type="entry name" value="GUANYLATE_KINASE_2"/>
    <property type="match status" value="1"/>
</dbReference>
<dbReference type="GO" id="GO:0035331">
    <property type="term" value="P:negative regulation of hippo signaling"/>
    <property type="evidence" value="ECO:0007669"/>
    <property type="project" value="TreeGrafter"/>
</dbReference>
<evidence type="ECO:0000256" key="3">
    <source>
        <dbReference type="SAM" id="Coils"/>
    </source>
</evidence>
<dbReference type="InterPro" id="IPR043153">
    <property type="entry name" value="DENN_C"/>
</dbReference>
<evidence type="ECO:0000256" key="1">
    <source>
        <dbReference type="ARBA" id="ARBA00022443"/>
    </source>
</evidence>
<dbReference type="InterPro" id="IPR008145">
    <property type="entry name" value="GK/Ca_channel_bsu"/>
</dbReference>
<evidence type="ECO:0000259" key="8">
    <source>
        <dbReference type="PROSITE" id="PS50211"/>
    </source>
</evidence>
<dbReference type="SUPFAM" id="SSF50044">
    <property type="entry name" value="SH3-domain"/>
    <property type="match status" value="1"/>
</dbReference>
<dbReference type="CDD" id="cd06767">
    <property type="entry name" value="PDZ3_DLG5-like"/>
    <property type="match status" value="1"/>
</dbReference>
<feature type="domain" description="Guanylate kinase-like" evidence="6">
    <location>
        <begin position="2286"/>
        <end position="2417"/>
    </location>
</feature>
<dbReference type="SMART" id="SM00228">
    <property type="entry name" value="PDZ"/>
    <property type="match status" value="4"/>
</dbReference>
<dbReference type="InterPro" id="IPR035537">
    <property type="entry name" value="DLG5_SH3"/>
</dbReference>
<dbReference type="Pfam" id="PF03455">
    <property type="entry name" value="dDENN"/>
    <property type="match status" value="1"/>
</dbReference>
<feature type="coiled-coil region" evidence="3">
    <location>
        <begin position="927"/>
        <end position="975"/>
    </location>
</feature>
<dbReference type="SMART" id="SM00072">
    <property type="entry name" value="GuKc"/>
    <property type="match status" value="1"/>
</dbReference>
<dbReference type="SUPFAM" id="SSF52540">
    <property type="entry name" value="P-loop containing nucleoside triphosphate hydrolases"/>
    <property type="match status" value="1"/>
</dbReference>
<feature type="domain" description="UDENN" evidence="8">
    <location>
        <begin position="28"/>
        <end position="569"/>
    </location>
</feature>
<feature type="region of interest" description="Disordered" evidence="4">
    <location>
        <begin position="1753"/>
        <end position="1841"/>
    </location>
</feature>
<dbReference type="InterPro" id="IPR001478">
    <property type="entry name" value="PDZ"/>
</dbReference>
<dbReference type="SMART" id="SM00801">
    <property type="entry name" value="dDENN"/>
    <property type="match status" value="1"/>
</dbReference>
<comment type="caution">
    <text evidence="9">The sequence shown here is derived from an EMBL/GenBank/DDBJ whole genome shotgun (WGS) entry which is preliminary data.</text>
</comment>
<evidence type="ECO:0000259" key="6">
    <source>
        <dbReference type="PROSITE" id="PS50052"/>
    </source>
</evidence>
<evidence type="ECO:0000256" key="4">
    <source>
        <dbReference type="SAM" id="MobiDB-lite"/>
    </source>
</evidence>
<dbReference type="CDD" id="cd11860">
    <property type="entry name" value="SH3_DLG5"/>
    <property type="match status" value="1"/>
</dbReference>
<feature type="region of interest" description="Disordered" evidence="4">
    <location>
        <begin position="796"/>
        <end position="835"/>
    </location>
</feature>
<organism evidence="9 10">
    <name type="scientific">Apolygus lucorum</name>
    <name type="common">Small green plant bug</name>
    <name type="synonym">Lygocoris lucorum</name>
    <dbReference type="NCBI Taxonomy" id="248454"/>
    <lineage>
        <taxon>Eukaryota</taxon>
        <taxon>Metazoa</taxon>
        <taxon>Ecdysozoa</taxon>
        <taxon>Arthropoda</taxon>
        <taxon>Hexapoda</taxon>
        <taxon>Insecta</taxon>
        <taxon>Pterygota</taxon>
        <taxon>Neoptera</taxon>
        <taxon>Paraneoptera</taxon>
        <taxon>Hemiptera</taxon>
        <taxon>Heteroptera</taxon>
        <taxon>Panheteroptera</taxon>
        <taxon>Cimicomorpha</taxon>
        <taxon>Miridae</taxon>
        <taxon>Mirini</taxon>
        <taxon>Apolygus</taxon>
    </lineage>
</organism>
<dbReference type="InterPro" id="IPR027417">
    <property type="entry name" value="P-loop_NTPase"/>
</dbReference>
<feature type="compositionally biased region" description="Basic residues" evidence="4">
    <location>
        <begin position="1713"/>
        <end position="1725"/>
    </location>
</feature>
<dbReference type="PROSITE" id="PS50211">
    <property type="entry name" value="DENN"/>
    <property type="match status" value="1"/>
</dbReference>
<accession>A0A8S9XPI1</accession>
<dbReference type="InterPro" id="IPR001194">
    <property type="entry name" value="cDENN_dom"/>
</dbReference>
<feature type="domain" description="SH3" evidence="5">
    <location>
        <begin position="2109"/>
        <end position="2179"/>
    </location>
</feature>
<dbReference type="EMBL" id="WIXP02000005">
    <property type="protein sequence ID" value="KAF6210853.1"/>
    <property type="molecule type" value="Genomic_DNA"/>
</dbReference>
<evidence type="ECO:0000313" key="10">
    <source>
        <dbReference type="Proteomes" id="UP000466442"/>
    </source>
</evidence>
<dbReference type="Proteomes" id="UP000466442">
    <property type="component" value="Linkage Group LG5"/>
</dbReference>
<feature type="domain" description="PDZ" evidence="7">
    <location>
        <begin position="2018"/>
        <end position="2098"/>
    </location>
</feature>
<feature type="compositionally biased region" description="Basic and acidic residues" evidence="4">
    <location>
        <begin position="1533"/>
        <end position="1542"/>
    </location>
</feature>
<dbReference type="InterPro" id="IPR005112">
    <property type="entry name" value="dDENN_dom"/>
</dbReference>
<dbReference type="Gene3D" id="3.40.50.11500">
    <property type="match status" value="1"/>
</dbReference>
<dbReference type="GO" id="GO:0005886">
    <property type="term" value="C:plasma membrane"/>
    <property type="evidence" value="ECO:0007669"/>
    <property type="project" value="TreeGrafter"/>
</dbReference>